<dbReference type="InterPro" id="IPR018114">
    <property type="entry name" value="TRYPSIN_HIS"/>
</dbReference>
<evidence type="ECO:0000256" key="2">
    <source>
        <dbReference type="SAM" id="SignalP"/>
    </source>
</evidence>
<comment type="caution">
    <text evidence="4">The sequence shown here is derived from an EMBL/GenBank/DDBJ whole genome shotgun (WGS) entry which is preliminary data.</text>
</comment>
<reference evidence="4 5" key="1">
    <citation type="submission" date="2024-08" db="EMBL/GenBank/DDBJ databases">
        <title>Gnathostoma spinigerum genome.</title>
        <authorList>
            <person name="Gonzalez-Bertolin B."/>
            <person name="Monzon S."/>
            <person name="Zaballos A."/>
            <person name="Jimenez P."/>
            <person name="Dekumyoy P."/>
            <person name="Varona S."/>
            <person name="Cuesta I."/>
            <person name="Sumanam S."/>
            <person name="Adisakwattana P."/>
            <person name="Gasser R.B."/>
            <person name="Hernandez-Gonzalez A."/>
            <person name="Young N.D."/>
            <person name="Perteguer M.J."/>
        </authorList>
    </citation>
    <scope>NUCLEOTIDE SEQUENCE [LARGE SCALE GENOMIC DNA]</scope>
    <source>
        <strain evidence="4">AL3</strain>
        <tissue evidence="4">Liver</tissue>
    </source>
</reference>
<keyword evidence="5" id="KW-1185">Reference proteome</keyword>
<dbReference type="AlphaFoldDB" id="A0ABD6EXW9"/>
<dbReference type="Gene3D" id="2.40.10.10">
    <property type="entry name" value="Trypsin-like serine proteases"/>
    <property type="match status" value="1"/>
</dbReference>
<dbReference type="InterPro" id="IPR001254">
    <property type="entry name" value="Trypsin_dom"/>
</dbReference>
<feature type="chain" id="PRO_5044778754" description="Peptidase S1 domain-containing protein" evidence="2">
    <location>
        <begin position="20"/>
        <end position="129"/>
    </location>
</feature>
<gene>
    <name evidence="4" type="ORF">AB6A40_010890</name>
</gene>
<evidence type="ECO:0000313" key="4">
    <source>
        <dbReference type="EMBL" id="MFH4984181.1"/>
    </source>
</evidence>
<sequence length="129" mass="14446">MKLIPALFLIFQRYITVLAYLTKPPITTLTALNSTVLDKPNTIIRIIGGTEANETVWPWQVKIIYKRLNSMKYFLCGGSLITNKHVLSAAHCLESVFLVKICKTTVISAQTLLNCSNRNAELSQANCFL</sequence>
<keyword evidence="2" id="KW-0732">Signal</keyword>
<name>A0ABD6EXW9_9BILA</name>
<evidence type="ECO:0000259" key="3">
    <source>
        <dbReference type="Pfam" id="PF00089"/>
    </source>
</evidence>
<dbReference type="PANTHER" id="PTHR24253">
    <property type="entry name" value="TRANSMEMBRANE PROTEASE SERINE"/>
    <property type="match status" value="1"/>
</dbReference>
<evidence type="ECO:0000313" key="5">
    <source>
        <dbReference type="Proteomes" id="UP001608902"/>
    </source>
</evidence>
<dbReference type="InterPro" id="IPR043504">
    <property type="entry name" value="Peptidase_S1_PA_chymotrypsin"/>
</dbReference>
<dbReference type="PROSITE" id="PS00134">
    <property type="entry name" value="TRYPSIN_HIS"/>
    <property type="match status" value="1"/>
</dbReference>
<dbReference type="PANTHER" id="PTHR24253:SF176">
    <property type="entry name" value="CORIN, ISOFORM B"/>
    <property type="match status" value="1"/>
</dbReference>
<dbReference type="SUPFAM" id="SSF50494">
    <property type="entry name" value="Trypsin-like serine proteases"/>
    <property type="match status" value="1"/>
</dbReference>
<accession>A0ABD6EXW9</accession>
<dbReference type="InterPro" id="IPR009003">
    <property type="entry name" value="Peptidase_S1_PA"/>
</dbReference>
<feature type="domain" description="Peptidase S1" evidence="3">
    <location>
        <begin position="46"/>
        <end position="99"/>
    </location>
</feature>
<dbReference type="Pfam" id="PF00089">
    <property type="entry name" value="Trypsin"/>
    <property type="match status" value="1"/>
</dbReference>
<dbReference type="Proteomes" id="UP001608902">
    <property type="component" value="Unassembled WGS sequence"/>
</dbReference>
<evidence type="ECO:0000256" key="1">
    <source>
        <dbReference type="ARBA" id="ARBA00023157"/>
    </source>
</evidence>
<feature type="signal peptide" evidence="2">
    <location>
        <begin position="1"/>
        <end position="19"/>
    </location>
</feature>
<dbReference type="EMBL" id="JBGFUD010015708">
    <property type="protein sequence ID" value="MFH4984181.1"/>
    <property type="molecule type" value="Genomic_DNA"/>
</dbReference>
<keyword evidence="1" id="KW-1015">Disulfide bond</keyword>
<organism evidence="4 5">
    <name type="scientific">Gnathostoma spinigerum</name>
    <dbReference type="NCBI Taxonomy" id="75299"/>
    <lineage>
        <taxon>Eukaryota</taxon>
        <taxon>Metazoa</taxon>
        <taxon>Ecdysozoa</taxon>
        <taxon>Nematoda</taxon>
        <taxon>Chromadorea</taxon>
        <taxon>Rhabditida</taxon>
        <taxon>Spirurina</taxon>
        <taxon>Gnathostomatomorpha</taxon>
        <taxon>Gnathostomatoidea</taxon>
        <taxon>Gnathostomatidae</taxon>
        <taxon>Gnathostoma</taxon>
    </lineage>
</organism>
<proteinExistence type="predicted"/>
<protein>
    <recommendedName>
        <fullName evidence="3">Peptidase S1 domain-containing protein</fullName>
    </recommendedName>
</protein>